<dbReference type="PANTHER" id="PTHR10963:SF24">
    <property type="entry name" value="GLYCOSIDASE C21B10.07-RELATED"/>
    <property type="match status" value="1"/>
</dbReference>
<comment type="caution">
    <text evidence="2">The sequence shown here is derived from an EMBL/GenBank/DDBJ whole genome shotgun (WGS) entry which is preliminary data.</text>
</comment>
<dbReference type="InterPro" id="IPR000757">
    <property type="entry name" value="Beta-glucanase-like"/>
</dbReference>
<dbReference type="SUPFAM" id="SSF49899">
    <property type="entry name" value="Concanavalin A-like lectins/glucanases"/>
    <property type="match status" value="1"/>
</dbReference>
<protein>
    <submittedName>
        <fullName evidence="2">Endo-1</fullName>
    </submittedName>
</protein>
<dbReference type="EMBL" id="VNKQ01000008">
    <property type="protein sequence ID" value="KAG0649466.1"/>
    <property type="molecule type" value="Genomic_DNA"/>
</dbReference>
<dbReference type="PROSITE" id="PS51762">
    <property type="entry name" value="GH16_2"/>
    <property type="match status" value="1"/>
</dbReference>
<proteinExistence type="predicted"/>
<gene>
    <name evidence="2" type="ORF">D0Z07_4455</name>
</gene>
<dbReference type="AlphaFoldDB" id="A0A9P6VJU1"/>
<dbReference type="Proteomes" id="UP000785200">
    <property type="component" value="Unassembled WGS sequence"/>
</dbReference>
<keyword evidence="3" id="KW-1185">Reference proteome</keyword>
<evidence type="ECO:0000313" key="2">
    <source>
        <dbReference type="EMBL" id="KAG0649466.1"/>
    </source>
</evidence>
<dbReference type="Pfam" id="PF26113">
    <property type="entry name" value="GH16_XgeA"/>
    <property type="match status" value="1"/>
</dbReference>
<dbReference type="GO" id="GO:0009251">
    <property type="term" value="P:glucan catabolic process"/>
    <property type="evidence" value="ECO:0007669"/>
    <property type="project" value="TreeGrafter"/>
</dbReference>
<dbReference type="OrthoDB" id="192832at2759"/>
<evidence type="ECO:0000259" key="1">
    <source>
        <dbReference type="PROSITE" id="PS51762"/>
    </source>
</evidence>
<dbReference type="PANTHER" id="PTHR10963">
    <property type="entry name" value="GLYCOSYL HYDROLASE-RELATED"/>
    <property type="match status" value="1"/>
</dbReference>
<name>A0A9P6VJU1_9HELO</name>
<dbReference type="Gene3D" id="2.60.120.200">
    <property type="match status" value="1"/>
</dbReference>
<dbReference type="InterPro" id="IPR013320">
    <property type="entry name" value="ConA-like_dom_sf"/>
</dbReference>
<sequence length="116" mass="12789">MKLFLEANIQFLQGPDPTNGYQAFAFAREEGYVYPNYQNGAAYMGVDNVTVLTYPGTGRKSVRISSQKSWTHGLFISDIVHMPGGICGVWPAHWTLGPNWPSNGEIDIIEGIVPTN</sequence>
<dbReference type="GO" id="GO:0004553">
    <property type="term" value="F:hydrolase activity, hydrolyzing O-glycosyl compounds"/>
    <property type="evidence" value="ECO:0007669"/>
    <property type="project" value="InterPro"/>
</dbReference>
<dbReference type="InterPro" id="IPR050546">
    <property type="entry name" value="Glycosyl_Hydrlase_16"/>
</dbReference>
<reference evidence="2" key="1">
    <citation type="submission" date="2019-07" db="EMBL/GenBank/DDBJ databases">
        <title>Hyphodiscus hymeniophilus genome sequencing and assembly.</title>
        <authorList>
            <person name="Kramer G."/>
            <person name="Nodwell J."/>
        </authorList>
    </citation>
    <scope>NUCLEOTIDE SEQUENCE</scope>
    <source>
        <strain evidence="2">ATCC 34498</strain>
    </source>
</reference>
<evidence type="ECO:0000313" key="3">
    <source>
        <dbReference type="Proteomes" id="UP000785200"/>
    </source>
</evidence>
<accession>A0A9P6VJU1</accession>
<feature type="domain" description="GH16" evidence="1">
    <location>
        <begin position="27"/>
        <end position="116"/>
    </location>
</feature>
<organism evidence="2 3">
    <name type="scientific">Hyphodiscus hymeniophilus</name>
    <dbReference type="NCBI Taxonomy" id="353542"/>
    <lineage>
        <taxon>Eukaryota</taxon>
        <taxon>Fungi</taxon>
        <taxon>Dikarya</taxon>
        <taxon>Ascomycota</taxon>
        <taxon>Pezizomycotina</taxon>
        <taxon>Leotiomycetes</taxon>
        <taxon>Helotiales</taxon>
        <taxon>Hyphodiscaceae</taxon>
        <taxon>Hyphodiscus</taxon>
    </lineage>
</organism>